<dbReference type="PANTHER" id="PTHR24373:SF384">
    <property type="entry name" value="LEUCINE RICH REPEAT CONTAINING 38"/>
    <property type="match status" value="1"/>
</dbReference>
<dbReference type="SUPFAM" id="SSF52058">
    <property type="entry name" value="L domain-like"/>
    <property type="match status" value="1"/>
</dbReference>
<dbReference type="SMART" id="SM00082">
    <property type="entry name" value="LRRCT"/>
    <property type="match status" value="1"/>
</dbReference>
<dbReference type="PROSITE" id="PS50835">
    <property type="entry name" value="IG_LIKE"/>
    <property type="match status" value="1"/>
</dbReference>
<evidence type="ECO:0000256" key="3">
    <source>
        <dbReference type="ARBA" id="ARBA00022737"/>
    </source>
</evidence>
<dbReference type="SMART" id="SM00408">
    <property type="entry name" value="IGc2"/>
    <property type="match status" value="1"/>
</dbReference>
<feature type="compositionally biased region" description="Low complexity" evidence="5">
    <location>
        <begin position="1685"/>
        <end position="1732"/>
    </location>
</feature>
<proteinExistence type="predicted"/>
<dbReference type="InParanoid" id="A0A7M7P3Z4"/>
<dbReference type="InterPro" id="IPR036179">
    <property type="entry name" value="Ig-like_dom_sf"/>
</dbReference>
<dbReference type="Pfam" id="PF00047">
    <property type="entry name" value="ig"/>
    <property type="match status" value="1"/>
</dbReference>
<feature type="compositionally biased region" description="Polar residues" evidence="5">
    <location>
        <begin position="1665"/>
        <end position="1684"/>
    </location>
</feature>
<feature type="region of interest" description="Disordered" evidence="5">
    <location>
        <begin position="1183"/>
        <end position="1229"/>
    </location>
</feature>
<dbReference type="KEGG" id="spu:105439807"/>
<evidence type="ECO:0000256" key="2">
    <source>
        <dbReference type="ARBA" id="ARBA00022729"/>
    </source>
</evidence>
<feature type="compositionally biased region" description="Polar residues" evidence="5">
    <location>
        <begin position="1576"/>
        <end position="1590"/>
    </location>
</feature>
<dbReference type="SUPFAM" id="SSF48726">
    <property type="entry name" value="Immunoglobulin"/>
    <property type="match status" value="4"/>
</dbReference>
<feature type="region of interest" description="Disordered" evidence="5">
    <location>
        <begin position="1805"/>
        <end position="1858"/>
    </location>
</feature>
<dbReference type="InterPro" id="IPR003591">
    <property type="entry name" value="Leu-rich_rpt_typical-subtyp"/>
</dbReference>
<dbReference type="InterPro" id="IPR050328">
    <property type="entry name" value="Dev_Immune_Receptor"/>
</dbReference>
<dbReference type="OrthoDB" id="1394818at2759"/>
<dbReference type="EnsemblMetazoa" id="XM_030989833">
    <property type="protein sequence ID" value="XP_030845693"/>
    <property type="gene ID" value="LOC105439807"/>
</dbReference>
<dbReference type="InterPro" id="IPR001611">
    <property type="entry name" value="Leu-rich_rpt"/>
</dbReference>
<dbReference type="Pfam" id="PF13855">
    <property type="entry name" value="LRR_8"/>
    <property type="match status" value="1"/>
</dbReference>
<dbReference type="RefSeq" id="XP_030845693.1">
    <property type="nucleotide sequence ID" value="XM_030989833.1"/>
</dbReference>
<dbReference type="GeneID" id="105439807"/>
<feature type="domain" description="Ig-like" evidence="8">
    <location>
        <begin position="376"/>
        <end position="460"/>
    </location>
</feature>
<keyword evidence="10" id="KW-1185">Reference proteome</keyword>
<feature type="compositionally biased region" description="Polar residues" evidence="5">
    <location>
        <begin position="492"/>
        <end position="509"/>
    </location>
</feature>
<feature type="region of interest" description="Disordered" evidence="5">
    <location>
        <begin position="1515"/>
        <end position="1651"/>
    </location>
</feature>
<dbReference type="SMART" id="SM00369">
    <property type="entry name" value="LRR_TYP"/>
    <property type="match status" value="9"/>
</dbReference>
<dbReference type="InterPro" id="IPR000483">
    <property type="entry name" value="Cys-rich_flank_reg_C"/>
</dbReference>
<dbReference type="InterPro" id="IPR032675">
    <property type="entry name" value="LRR_dom_sf"/>
</dbReference>
<keyword evidence="1" id="KW-0433">Leucine-rich repeat</keyword>
<dbReference type="InterPro" id="IPR013783">
    <property type="entry name" value="Ig-like_fold"/>
</dbReference>
<dbReference type="SMART" id="SM00409">
    <property type="entry name" value="IG"/>
    <property type="match status" value="6"/>
</dbReference>
<feature type="compositionally biased region" description="Low complexity" evidence="5">
    <location>
        <begin position="1805"/>
        <end position="1854"/>
    </location>
</feature>
<evidence type="ECO:0000256" key="6">
    <source>
        <dbReference type="SAM" id="Phobius"/>
    </source>
</evidence>
<feature type="transmembrane region" description="Helical" evidence="6">
    <location>
        <begin position="1863"/>
        <end position="1890"/>
    </location>
</feature>
<evidence type="ECO:0000313" key="10">
    <source>
        <dbReference type="Proteomes" id="UP000007110"/>
    </source>
</evidence>
<feature type="chain" id="PRO_5029719993" description="Ig-like domain-containing protein" evidence="7">
    <location>
        <begin position="29"/>
        <end position="1991"/>
    </location>
</feature>
<evidence type="ECO:0000256" key="7">
    <source>
        <dbReference type="SAM" id="SignalP"/>
    </source>
</evidence>
<keyword evidence="2 7" id="KW-0732">Signal</keyword>
<dbReference type="InterPro" id="IPR013151">
    <property type="entry name" value="Immunoglobulin_dom"/>
</dbReference>
<keyword evidence="4" id="KW-1015">Disulfide bond</keyword>
<reference evidence="10" key="1">
    <citation type="submission" date="2015-02" db="EMBL/GenBank/DDBJ databases">
        <title>Genome sequencing for Strongylocentrotus purpuratus.</title>
        <authorList>
            <person name="Murali S."/>
            <person name="Liu Y."/>
            <person name="Vee V."/>
            <person name="English A."/>
            <person name="Wang M."/>
            <person name="Skinner E."/>
            <person name="Han Y."/>
            <person name="Muzny D.M."/>
            <person name="Worley K.C."/>
            <person name="Gibbs R.A."/>
        </authorList>
    </citation>
    <scope>NUCLEOTIDE SEQUENCE</scope>
</reference>
<reference evidence="9" key="2">
    <citation type="submission" date="2021-01" db="UniProtKB">
        <authorList>
            <consortium name="EnsemblMetazoa"/>
        </authorList>
    </citation>
    <scope>IDENTIFICATION</scope>
</reference>
<feature type="compositionally biased region" description="Polar residues" evidence="5">
    <location>
        <begin position="1627"/>
        <end position="1651"/>
    </location>
</feature>
<feature type="region of interest" description="Disordered" evidence="5">
    <location>
        <begin position="1912"/>
        <end position="1954"/>
    </location>
</feature>
<feature type="signal peptide" evidence="7">
    <location>
        <begin position="1"/>
        <end position="28"/>
    </location>
</feature>
<feature type="compositionally biased region" description="Low complexity" evidence="5">
    <location>
        <begin position="1553"/>
        <end position="1575"/>
    </location>
</feature>
<dbReference type="CDD" id="cd00096">
    <property type="entry name" value="Ig"/>
    <property type="match status" value="3"/>
</dbReference>
<feature type="region of interest" description="Disordered" evidence="5">
    <location>
        <begin position="1665"/>
        <end position="1743"/>
    </location>
</feature>
<feature type="compositionally biased region" description="Polar residues" evidence="5">
    <location>
        <begin position="698"/>
        <end position="721"/>
    </location>
</feature>
<feature type="compositionally biased region" description="Polar residues" evidence="5">
    <location>
        <begin position="1515"/>
        <end position="1552"/>
    </location>
</feature>
<dbReference type="Gene3D" id="3.80.10.10">
    <property type="entry name" value="Ribonuclease Inhibitor"/>
    <property type="match status" value="2"/>
</dbReference>
<name>A0A7M7P3Z4_STRPU</name>
<accession>A0A7M7P3Z4</accession>
<feature type="compositionally biased region" description="Polar residues" evidence="5">
    <location>
        <begin position="741"/>
        <end position="750"/>
    </location>
</feature>
<feature type="compositionally biased region" description="Polar residues" evidence="5">
    <location>
        <begin position="842"/>
        <end position="889"/>
    </location>
</feature>
<evidence type="ECO:0000313" key="9">
    <source>
        <dbReference type="EnsemblMetazoa" id="XP_030845693"/>
    </source>
</evidence>
<evidence type="ECO:0000259" key="8">
    <source>
        <dbReference type="PROSITE" id="PS50835"/>
    </source>
</evidence>
<keyword evidence="6" id="KW-0472">Membrane</keyword>
<dbReference type="FunFam" id="3.80.10.10:FF:001360">
    <property type="entry name" value="Uncharacterized protein"/>
    <property type="match status" value="1"/>
</dbReference>
<evidence type="ECO:0000256" key="5">
    <source>
        <dbReference type="SAM" id="MobiDB-lite"/>
    </source>
</evidence>
<feature type="compositionally biased region" description="Polar residues" evidence="5">
    <location>
        <begin position="1733"/>
        <end position="1743"/>
    </location>
</feature>
<feature type="compositionally biased region" description="Polar residues" evidence="5">
    <location>
        <begin position="1366"/>
        <end position="1418"/>
    </location>
</feature>
<dbReference type="InterPro" id="IPR003598">
    <property type="entry name" value="Ig_sub2"/>
</dbReference>
<dbReference type="Proteomes" id="UP000007110">
    <property type="component" value="Unassembled WGS sequence"/>
</dbReference>
<feature type="compositionally biased region" description="Low complexity" evidence="5">
    <location>
        <begin position="1591"/>
        <end position="1626"/>
    </location>
</feature>
<dbReference type="InterPro" id="IPR007110">
    <property type="entry name" value="Ig-like_dom"/>
</dbReference>
<evidence type="ECO:0000256" key="4">
    <source>
        <dbReference type="ARBA" id="ARBA00023157"/>
    </source>
</evidence>
<dbReference type="Gene3D" id="2.60.40.10">
    <property type="entry name" value="Immunoglobulins"/>
    <property type="match status" value="4"/>
</dbReference>
<feature type="compositionally biased region" description="Polar residues" evidence="5">
    <location>
        <begin position="1183"/>
        <end position="1228"/>
    </location>
</feature>
<keyword evidence="3" id="KW-0677">Repeat</keyword>
<keyword evidence="6" id="KW-1133">Transmembrane helix</keyword>
<dbReference type="PANTHER" id="PTHR24373">
    <property type="entry name" value="SLIT RELATED LEUCINE-RICH REPEAT NEURONAL PROTEIN"/>
    <property type="match status" value="1"/>
</dbReference>
<feature type="region of interest" description="Disordered" evidence="5">
    <location>
        <begin position="466"/>
        <end position="509"/>
    </location>
</feature>
<feature type="compositionally biased region" description="Low complexity" evidence="5">
    <location>
        <begin position="890"/>
        <end position="905"/>
    </location>
</feature>
<keyword evidence="6" id="KW-0812">Transmembrane</keyword>
<protein>
    <recommendedName>
        <fullName evidence="8">Ig-like domain-containing protein</fullName>
    </recommendedName>
</protein>
<feature type="region of interest" description="Disordered" evidence="5">
    <location>
        <begin position="698"/>
        <end position="752"/>
    </location>
</feature>
<dbReference type="InterPro" id="IPR003599">
    <property type="entry name" value="Ig_sub"/>
</dbReference>
<sequence>MKQHTFGSAILTKALFLLLIIHMNGVTGQTCPEPCECFEFRLFCRPSLPDGRMPDWIPETTDGLSLISDDLRNISAADLGGLPNLEFLQVISRNIEYIEPGAFSPLTNLNTLAIYLAKALTVIDESLVRGLPQLESLSVEGTSVDRVTEGALGILPKLRRLNLIADNFRSLPDNFLSGSNITHLYMNSNFLSNISSNAFGSLSSLVELSLADNSLNVISGDIFQNLYNLEVLKLGANNIAFVNASTFNALKSLRIINLEDNAISYLPADTFRNLSDIVELNLASNSLSVLPHRLFGDLLSLSILDLSGNRLMTLYRTVFDFNKDIDGVLINLTGNPLHCDCHIEWLKSTMDSANMICASPANVVDRQLSLINATDFECTSTGFIGSSVLLVCPGWSNPVWQITWVVPDGSSVNPDTASGRFEVTPDGDLLISTASSGDAGVYMCYVVDADRNFVATETVSLDLSLPPGLTTDRANTTDDRYPSASADLTRRPTVQPTEGRMTTSQTQSNSNDAEIVLGEVGSISPNMQYPENYNYIWITSGGVRLETNETVDRFTVLVDGTLVINPVTESDGGIYRVSVIDLSNVVVASTVVPVTLREVRMTTMQRQTDSHDFELVPGTPGSISPNMQYPENYNYIWITSGGVRLETNETVDRFTVLIDGTLLINPVIESDDGIYRISVINLSNVVVSSTVVRVTFASARSTSAPTEPTESATRANNTEAPQSPPSLSPTMSIISPPSPPVTEQKSSTTDPDGIILVDRDGAFLISPKPADQVDVIFRWVTPDGQILFLNDSSGPYSVNPEGDLQIRPVNDVNVGTYVVFVTDMSGFELDFKVFRVQIAPGSTTASEADRTTTSAEGRTTLSSDNVTPASENMTSPTTVSEGTTIQQAGSTSNTEENVNSSESTTLGSLPSTEGNVNDQDYFIVSITSLQRVVLSPEYLNLQNLNVIWVTPDATRITKNQTIGLFSVSDDGFLTVESVLDSLIGVYTAVVTDSNGVVLDLNVIRVVFTLPTTQPTTITLGQSTTLPFTSSTVQRTTSKTTVIMTTSTESTTTVATEDRTTERETTTMTTTEAITDRDSFTVILYSRDQGILSPRYPLDLLVNIIWVTPDGERLTINDTVGPYEVRSDGNLFIQPVEDNSLGVYTATITTLDNTLLDLNIIRVEFRNPSTSFPDLTTIEVTNSTTLGGISSTDDPTTFYTSTNASGSSQPTDTTESNNEPTDGPTSTSEIPDEDFFAVILTQRVQAIVYPQYSIINNTDVLWVTPDAITLRRGESRGPYNVTDDGTLIIQPVGNSNLGTYTVSVTDGLGFLQDLNVIRVQYSEPTVTTPDSGTPTPTPASGTSTSNTSSDSPLPSSTTGLTTESRDSTSIQTTLNPLTTAGNAMYTTSTENSTPLLSTEMTESRSTTQNGPEMTSMPILSTANPLPEELFLREGQMNVLFPRIPNGININVSWVTADGSSLSKGDTVGSYSVNNLGQLLISRVSESHEGTYSVLLTNSDEEFIGLYVIRVIVNSGTNSTSQEPTQTVLSSTDLSPTNGTSMFSATQTSTDVRQTTGNATATGPTTSVDSSTVATSTEMATDSSVSPTNLIASSSSSSTPSVTGTSATQSSEAETTGTTLTSTESKSTPARSSSTVLTTSADGTSTMNRSSTFSGGLMTGAATSSTAGFVSTTPVTSGETATTLENVSTTPTIPSVSTSQTDPFSTTPVSTPSKSEESSTSSTINTISTRVTSTQPPSTSDNTDATLSSVSLSVSTIFSFTPTTPTTDEATAEYNILTTTDAPLPETSSQISPGTELFSLKTDDILTDTTTTTPSPITHDTSIEPSTGSSSPQTTVSPTTTKTQTERTPTTRMSTEAGTESRPTYLIPLSVGIGLAGIAFLLILLSLCLALAKNHKEDYGVHIIEQEKTRKGELVPIGDIDEESGGLGNHGKEDVAENGTSSNPYTLEPERTDASDSRLVSMVGKDGISYDTIYYVDSSVQGANDSPADNVFY</sequence>
<evidence type="ECO:0000256" key="1">
    <source>
        <dbReference type="ARBA" id="ARBA00022614"/>
    </source>
</evidence>
<organism evidence="9 10">
    <name type="scientific">Strongylocentrotus purpuratus</name>
    <name type="common">Purple sea urchin</name>
    <dbReference type="NCBI Taxonomy" id="7668"/>
    <lineage>
        <taxon>Eukaryota</taxon>
        <taxon>Metazoa</taxon>
        <taxon>Echinodermata</taxon>
        <taxon>Eleutherozoa</taxon>
        <taxon>Echinozoa</taxon>
        <taxon>Echinoidea</taxon>
        <taxon>Euechinoidea</taxon>
        <taxon>Echinacea</taxon>
        <taxon>Camarodonta</taxon>
        <taxon>Echinidea</taxon>
        <taxon>Strongylocentrotidae</taxon>
        <taxon>Strongylocentrotus</taxon>
    </lineage>
</organism>
<feature type="compositionally biased region" description="Low complexity" evidence="5">
    <location>
        <begin position="1323"/>
        <end position="1361"/>
    </location>
</feature>
<feature type="region of interest" description="Disordered" evidence="5">
    <location>
        <begin position="1322"/>
        <end position="1418"/>
    </location>
</feature>
<feature type="region of interest" description="Disordered" evidence="5">
    <location>
        <begin position="842"/>
        <end position="912"/>
    </location>
</feature>